<name>W0R9G1_9BACT</name>
<dbReference type="Pfam" id="PF02108">
    <property type="entry name" value="FliH"/>
    <property type="match status" value="1"/>
</dbReference>
<evidence type="ECO:0000256" key="6">
    <source>
        <dbReference type="ARBA" id="ARBA00022927"/>
    </source>
</evidence>
<keyword evidence="9" id="KW-0969">Cilium</keyword>
<dbReference type="Proteomes" id="UP000019151">
    <property type="component" value="Chromosome"/>
</dbReference>
<comment type="similarity">
    <text evidence="2">Belongs to the FliH family.</text>
</comment>
<dbReference type="HOGENOM" id="CLU_1270787_0_0_0"/>
<sequence>MPEQIPVEAFELPELEMPELEPTYDADTPVTARDLEDAVRAALARREEEALVEREQLQADAYAAGVAQGRAEAQEAGRLALASALEALWLAAEAVREGEARWLGTLQDNVAALASAAARVVVGREVRDDDGLVRDLAARATAEFPQDQSLQVRVHPSDLDTLKSTLTESRRAGEVRWIPDPRVERGGVVVEGRERIVDGRVDTALERVYRRLSGHHA</sequence>
<gene>
    <name evidence="9" type="ORF">J421_0187</name>
</gene>
<dbReference type="InterPro" id="IPR051472">
    <property type="entry name" value="T3SS_Stator/FliH"/>
</dbReference>
<organism evidence="9 10">
    <name type="scientific">Gemmatirosa kalamazoonensis</name>
    <dbReference type="NCBI Taxonomy" id="861299"/>
    <lineage>
        <taxon>Bacteria</taxon>
        <taxon>Pseudomonadati</taxon>
        <taxon>Gemmatimonadota</taxon>
        <taxon>Gemmatimonadia</taxon>
        <taxon>Gemmatimonadales</taxon>
        <taxon>Gemmatimonadaceae</taxon>
        <taxon>Gemmatirosa</taxon>
    </lineage>
</organism>
<dbReference type="GO" id="GO:0044781">
    <property type="term" value="P:bacterial-type flagellum organization"/>
    <property type="evidence" value="ECO:0007669"/>
    <property type="project" value="UniProtKB-KW"/>
</dbReference>
<keyword evidence="7" id="KW-1006">Bacterial flagellum protein export</keyword>
<dbReference type="PATRIC" id="fig|861299.3.peg.190"/>
<keyword evidence="6" id="KW-0653">Protein transport</keyword>
<evidence type="ECO:0000256" key="7">
    <source>
        <dbReference type="ARBA" id="ARBA00023225"/>
    </source>
</evidence>
<evidence type="ECO:0000256" key="1">
    <source>
        <dbReference type="ARBA" id="ARBA00003041"/>
    </source>
</evidence>
<dbReference type="GO" id="GO:0005829">
    <property type="term" value="C:cytosol"/>
    <property type="evidence" value="ECO:0007669"/>
    <property type="project" value="TreeGrafter"/>
</dbReference>
<keyword evidence="4" id="KW-0813">Transport</keyword>
<comment type="function">
    <text evidence="1">Needed for flagellar regrowth and assembly.</text>
</comment>
<keyword evidence="9" id="KW-0966">Cell projection</keyword>
<evidence type="ECO:0000313" key="10">
    <source>
        <dbReference type="Proteomes" id="UP000019151"/>
    </source>
</evidence>
<evidence type="ECO:0000259" key="8">
    <source>
        <dbReference type="Pfam" id="PF02108"/>
    </source>
</evidence>
<proteinExistence type="inferred from homology"/>
<dbReference type="eggNOG" id="COG1317">
    <property type="taxonomic scope" value="Bacteria"/>
</dbReference>
<evidence type="ECO:0000256" key="2">
    <source>
        <dbReference type="ARBA" id="ARBA00006602"/>
    </source>
</evidence>
<accession>W0R9G1</accession>
<dbReference type="STRING" id="861299.J421_0187"/>
<dbReference type="PANTHER" id="PTHR34982">
    <property type="entry name" value="YOP PROTEINS TRANSLOCATION PROTEIN L"/>
    <property type="match status" value="1"/>
</dbReference>
<evidence type="ECO:0000256" key="3">
    <source>
        <dbReference type="ARBA" id="ARBA00016507"/>
    </source>
</evidence>
<evidence type="ECO:0000313" key="9">
    <source>
        <dbReference type="EMBL" id="AHG87724.1"/>
    </source>
</evidence>
<keyword evidence="9" id="KW-0282">Flagellum</keyword>
<dbReference type="AlphaFoldDB" id="W0R9G1"/>
<dbReference type="KEGG" id="gba:J421_0187"/>
<feature type="domain" description="Flagellar assembly protein FliH/Type III secretion system HrpE" evidence="8">
    <location>
        <begin position="92"/>
        <end position="207"/>
    </location>
</feature>
<dbReference type="EMBL" id="CP007128">
    <property type="protein sequence ID" value="AHG87724.1"/>
    <property type="molecule type" value="Genomic_DNA"/>
</dbReference>
<reference evidence="9 10" key="1">
    <citation type="journal article" date="2014" name="Genome Announc.">
        <title>Genome Sequence and Methylome of Soil Bacterium Gemmatirosa kalamazoonensis KBS708T, a Member of the Rarely Cultivated Gemmatimonadetes Phylum.</title>
        <authorList>
            <person name="Debruyn J.M."/>
            <person name="Radosevich M."/>
            <person name="Wommack K.E."/>
            <person name="Polson S.W."/>
            <person name="Hauser L.J."/>
            <person name="Fawaz M.N."/>
            <person name="Korlach J."/>
            <person name="Tsai Y.C."/>
        </authorList>
    </citation>
    <scope>NUCLEOTIDE SEQUENCE [LARGE SCALE GENOMIC DNA]</scope>
    <source>
        <strain evidence="9 10">KBS708</strain>
    </source>
</reference>
<keyword evidence="10" id="KW-1185">Reference proteome</keyword>
<evidence type="ECO:0000256" key="5">
    <source>
        <dbReference type="ARBA" id="ARBA00022795"/>
    </source>
</evidence>
<dbReference type="PANTHER" id="PTHR34982:SF1">
    <property type="entry name" value="FLAGELLAR ASSEMBLY PROTEIN FLIH"/>
    <property type="match status" value="1"/>
</dbReference>
<dbReference type="GO" id="GO:0015031">
    <property type="term" value="P:protein transport"/>
    <property type="evidence" value="ECO:0007669"/>
    <property type="project" value="UniProtKB-KW"/>
</dbReference>
<evidence type="ECO:0000256" key="4">
    <source>
        <dbReference type="ARBA" id="ARBA00022448"/>
    </source>
</evidence>
<dbReference type="InParanoid" id="W0R9G1"/>
<keyword evidence="5" id="KW-1005">Bacterial flagellum biogenesis</keyword>
<protein>
    <recommendedName>
        <fullName evidence="3">Flagellar assembly protein FliH</fullName>
    </recommendedName>
</protein>
<dbReference type="InterPro" id="IPR018035">
    <property type="entry name" value="Flagellar_FliH/T3SS_HrpE"/>
</dbReference>